<sequence>MANPFLVKDSIAATVATTTTWFDSSSNSLDLTATNSPTLDTLGDATSEYNPFWTLDGVDQYLTKSNDANLNFGEFTDFSLEILFRANSTPVDFTRLIEKGDLAGKFYALYLLATGKVGSVLDDNTTQKLTTTTTSIDDELWHHVIAVFDRDGNLQIYLDGTADGSAIDISAVGDIDDATEPLTIGIRSEDEATNPFEGDIALARIWNRALSSGEVSTQYNGGDFWKVQAPTADQWGSQAEIIADSLTASDSSMNGGIGSWAANTVGGVITSGGGATNLSIATTAQFEGAVSGQVATFTAGKNYEIRIQMSSIIDAGWLARINTSATNPGGGSDVMSLVTLDTGAGGHLQVISFVALITSAAAYVHLYNGTSGASDTALIDWIEIREVGAVAEYRLVHTNSFSPFEFEKARFLPASEPSVPRQISGPAGGGQVKVASLGDDLENFPFRINRVSSTNKTNFEGFIKDSTVDRGLNTFVFVDESAIETTVRWLTPTAQAQPLNNIQAPGGRFNLVGNFRKEIT</sequence>
<comment type="caution">
    <text evidence="4">The sequence shown here is derived from an EMBL/GenBank/DDBJ whole genome shotgun (WGS) entry which is preliminary data.</text>
</comment>
<evidence type="ECO:0000313" key="4">
    <source>
        <dbReference type="EMBL" id="KKN70717.1"/>
    </source>
</evidence>
<dbReference type="SMART" id="SM00560">
    <property type="entry name" value="LamGL"/>
    <property type="match status" value="1"/>
</dbReference>
<proteinExistence type="predicted"/>
<keyword evidence="2" id="KW-1015">Disulfide bond</keyword>
<dbReference type="Gene3D" id="2.60.120.200">
    <property type="match status" value="1"/>
</dbReference>
<dbReference type="EMBL" id="LAZR01000399">
    <property type="protein sequence ID" value="KKN70717.1"/>
    <property type="molecule type" value="Genomic_DNA"/>
</dbReference>
<evidence type="ECO:0000259" key="3">
    <source>
        <dbReference type="SMART" id="SM00560"/>
    </source>
</evidence>
<reference evidence="4" key="1">
    <citation type="journal article" date="2015" name="Nature">
        <title>Complex archaea that bridge the gap between prokaryotes and eukaryotes.</title>
        <authorList>
            <person name="Spang A."/>
            <person name="Saw J.H."/>
            <person name="Jorgensen S.L."/>
            <person name="Zaremba-Niedzwiedzka K."/>
            <person name="Martijn J."/>
            <person name="Lind A.E."/>
            <person name="van Eijk R."/>
            <person name="Schleper C."/>
            <person name="Guy L."/>
            <person name="Ettema T.J."/>
        </authorList>
    </citation>
    <scope>NUCLEOTIDE SEQUENCE</scope>
</reference>
<name>A0A0F9T6Z4_9ZZZZ</name>
<protein>
    <recommendedName>
        <fullName evidence="3">LamG-like jellyroll fold domain-containing protein</fullName>
    </recommendedName>
</protein>
<dbReference type="InterPro" id="IPR006558">
    <property type="entry name" value="LamG-like"/>
</dbReference>
<dbReference type="SUPFAM" id="SSF49899">
    <property type="entry name" value="Concanavalin A-like lectins/glucanases"/>
    <property type="match status" value="1"/>
</dbReference>
<evidence type="ECO:0000256" key="1">
    <source>
        <dbReference type="ARBA" id="ARBA00022729"/>
    </source>
</evidence>
<organism evidence="4">
    <name type="scientific">marine sediment metagenome</name>
    <dbReference type="NCBI Taxonomy" id="412755"/>
    <lineage>
        <taxon>unclassified sequences</taxon>
        <taxon>metagenomes</taxon>
        <taxon>ecological metagenomes</taxon>
    </lineage>
</organism>
<keyword evidence="1" id="KW-0732">Signal</keyword>
<dbReference type="AlphaFoldDB" id="A0A0F9T6Z4"/>
<dbReference type="InterPro" id="IPR013320">
    <property type="entry name" value="ConA-like_dom_sf"/>
</dbReference>
<gene>
    <name evidence="4" type="ORF">LCGC14_0428720</name>
</gene>
<evidence type="ECO:0000256" key="2">
    <source>
        <dbReference type="ARBA" id="ARBA00023157"/>
    </source>
</evidence>
<feature type="domain" description="LamG-like jellyroll fold" evidence="3">
    <location>
        <begin position="76"/>
        <end position="213"/>
    </location>
</feature>
<accession>A0A0F9T6Z4</accession>
<dbReference type="Pfam" id="PF13385">
    <property type="entry name" value="Laminin_G_3"/>
    <property type="match status" value="1"/>
</dbReference>